<dbReference type="GO" id="GO:0016491">
    <property type="term" value="F:oxidoreductase activity"/>
    <property type="evidence" value="ECO:0007669"/>
    <property type="project" value="UniProtKB-KW"/>
</dbReference>
<dbReference type="EMBL" id="CP073078">
    <property type="protein sequence ID" value="QUD89361.1"/>
    <property type="molecule type" value="Genomic_DNA"/>
</dbReference>
<dbReference type="PRINTS" id="PR00080">
    <property type="entry name" value="SDRFAMILY"/>
</dbReference>
<name>A0A975G288_9CAUL</name>
<evidence type="ECO:0000313" key="3">
    <source>
        <dbReference type="EMBL" id="QUD89361.1"/>
    </source>
</evidence>
<dbReference type="RefSeq" id="WP_211939413.1">
    <property type="nucleotide sequence ID" value="NZ_CP073078.1"/>
</dbReference>
<evidence type="ECO:0000313" key="4">
    <source>
        <dbReference type="Proteomes" id="UP000676409"/>
    </source>
</evidence>
<evidence type="ECO:0000256" key="1">
    <source>
        <dbReference type="ARBA" id="ARBA00023002"/>
    </source>
</evidence>
<sequence>MNLDSSLSAVVTGGASGLGAATATALRALGVKVAIFDKNPETGERKAAEIGALFCQVDVMDEASVDAGFAKARAAHGQERVLVNCAGGGRPGGKTVSRNKETGAIVRHKTEDFEWTLGLNTVGTFRCITAAAAGMLTLDPLSEDGDRGAIVNTGSVAAQDGQIGQVAYSAAKAAIAGMTLTIARDLSSEGIRVNTILPGIMATPPMLSVRERAPQIWQSLNASVPFPRRLGHPEEFADLALTMLRNGYFNGQVVRLDGAIRMPPR</sequence>
<dbReference type="InterPro" id="IPR002347">
    <property type="entry name" value="SDR_fam"/>
</dbReference>
<dbReference type="SUPFAM" id="SSF51735">
    <property type="entry name" value="NAD(P)-binding Rossmann-fold domains"/>
    <property type="match status" value="1"/>
</dbReference>
<gene>
    <name evidence="3" type="ORF">KCG34_05635</name>
</gene>
<reference evidence="3" key="1">
    <citation type="submission" date="2021-04" db="EMBL/GenBank/DDBJ databases">
        <title>The complete genome sequence of Caulobacter sp. S6.</title>
        <authorList>
            <person name="Tang Y."/>
            <person name="Ouyang W."/>
            <person name="Liu Q."/>
            <person name="Huang B."/>
            <person name="Guo Z."/>
            <person name="Lei P."/>
        </authorList>
    </citation>
    <scope>NUCLEOTIDE SEQUENCE</scope>
    <source>
        <strain evidence="3">S6</strain>
    </source>
</reference>
<dbReference type="PROSITE" id="PS00061">
    <property type="entry name" value="ADH_SHORT"/>
    <property type="match status" value="1"/>
</dbReference>
<dbReference type="PANTHER" id="PTHR43658">
    <property type="entry name" value="SHORT-CHAIN DEHYDROGENASE/REDUCTASE"/>
    <property type="match status" value="1"/>
</dbReference>
<organism evidence="3 4">
    <name type="scientific">Phenylobacterium montanum</name>
    <dbReference type="NCBI Taxonomy" id="2823693"/>
    <lineage>
        <taxon>Bacteria</taxon>
        <taxon>Pseudomonadati</taxon>
        <taxon>Pseudomonadota</taxon>
        <taxon>Alphaproteobacteria</taxon>
        <taxon>Caulobacterales</taxon>
        <taxon>Caulobacteraceae</taxon>
        <taxon>Phenylobacterium</taxon>
    </lineage>
</organism>
<dbReference type="AlphaFoldDB" id="A0A975G288"/>
<accession>A0A975G288</accession>
<protein>
    <submittedName>
        <fullName evidence="3">SDR family NAD(P)-dependent oxidoreductase</fullName>
    </submittedName>
</protein>
<dbReference type="KEGG" id="caul:KCG34_05635"/>
<evidence type="ECO:0000256" key="2">
    <source>
        <dbReference type="RuleBase" id="RU000363"/>
    </source>
</evidence>
<dbReference type="Gene3D" id="3.40.50.720">
    <property type="entry name" value="NAD(P)-binding Rossmann-like Domain"/>
    <property type="match status" value="1"/>
</dbReference>
<dbReference type="PRINTS" id="PR00081">
    <property type="entry name" value="GDHRDH"/>
</dbReference>
<dbReference type="InterPro" id="IPR036291">
    <property type="entry name" value="NAD(P)-bd_dom_sf"/>
</dbReference>
<dbReference type="PANTHER" id="PTHR43658:SF8">
    <property type="entry name" value="17-BETA-HYDROXYSTEROID DEHYDROGENASE 14-RELATED"/>
    <property type="match status" value="1"/>
</dbReference>
<dbReference type="Pfam" id="PF00106">
    <property type="entry name" value="adh_short"/>
    <property type="match status" value="1"/>
</dbReference>
<dbReference type="Proteomes" id="UP000676409">
    <property type="component" value="Chromosome"/>
</dbReference>
<keyword evidence="1" id="KW-0560">Oxidoreductase</keyword>
<comment type="similarity">
    <text evidence="2">Belongs to the short-chain dehydrogenases/reductases (SDR) family.</text>
</comment>
<proteinExistence type="inferred from homology"/>
<dbReference type="InterPro" id="IPR020904">
    <property type="entry name" value="Sc_DH/Rdtase_CS"/>
</dbReference>
<keyword evidence="4" id="KW-1185">Reference proteome</keyword>